<dbReference type="RefSeq" id="WP_319960896.1">
    <property type="nucleotide sequence ID" value="NZ_JAXARY010000004.1"/>
</dbReference>
<keyword evidence="1" id="KW-0812">Transmembrane</keyword>
<reference evidence="2 3" key="1">
    <citation type="submission" date="2023-11" db="EMBL/GenBank/DDBJ databases">
        <authorList>
            <person name="Ouyang M.-Y."/>
        </authorList>
    </citation>
    <scope>NUCLEOTIDE SEQUENCE [LARGE SCALE GENOMIC DNA]</scope>
    <source>
        <strain evidence="2 3">OY6</strain>
    </source>
</reference>
<evidence type="ECO:0000313" key="2">
    <source>
        <dbReference type="EMBL" id="MDX8126799.1"/>
    </source>
</evidence>
<name>A0ABU4UBG9_9GAMM</name>
<keyword evidence="3" id="KW-1185">Reference proteome</keyword>
<keyword evidence="1" id="KW-0472">Membrane</keyword>
<feature type="transmembrane region" description="Helical" evidence="1">
    <location>
        <begin position="106"/>
        <end position="130"/>
    </location>
</feature>
<proteinExistence type="predicted"/>
<gene>
    <name evidence="2" type="ORF">QLH52_05865</name>
</gene>
<dbReference type="InterPro" id="IPR013879">
    <property type="entry name" value="DUF1761"/>
</dbReference>
<keyword evidence="1" id="KW-1133">Transmembrane helix</keyword>
<evidence type="ECO:0000313" key="3">
    <source>
        <dbReference type="Proteomes" id="UP001284537"/>
    </source>
</evidence>
<dbReference type="EMBL" id="JAXARY010000004">
    <property type="protein sequence ID" value="MDX8126799.1"/>
    <property type="molecule type" value="Genomic_DNA"/>
</dbReference>
<protein>
    <submittedName>
        <fullName evidence="2">DUF1761 domain-containing protein</fullName>
    </submittedName>
</protein>
<feature type="transmembrane region" description="Helical" evidence="1">
    <location>
        <begin position="6"/>
        <end position="25"/>
    </location>
</feature>
<organism evidence="2 3">
    <name type="scientific">Methylomonas defluvii</name>
    <dbReference type="NCBI Taxonomy" id="3045149"/>
    <lineage>
        <taxon>Bacteria</taxon>
        <taxon>Pseudomonadati</taxon>
        <taxon>Pseudomonadota</taxon>
        <taxon>Gammaproteobacteria</taxon>
        <taxon>Methylococcales</taxon>
        <taxon>Methylococcaceae</taxon>
        <taxon>Methylomonas</taxon>
    </lineage>
</organism>
<dbReference type="Proteomes" id="UP001284537">
    <property type="component" value="Unassembled WGS sequence"/>
</dbReference>
<dbReference type="Pfam" id="PF08570">
    <property type="entry name" value="DUF1761"/>
    <property type="match status" value="1"/>
</dbReference>
<feature type="transmembrane region" description="Helical" evidence="1">
    <location>
        <begin position="78"/>
        <end position="99"/>
    </location>
</feature>
<comment type="caution">
    <text evidence="2">The sequence shown here is derived from an EMBL/GenBank/DDBJ whole genome shotgun (WGS) entry which is preliminary data.</text>
</comment>
<evidence type="ECO:0000256" key="1">
    <source>
        <dbReference type="SAM" id="Phobius"/>
    </source>
</evidence>
<feature type="transmembrane region" description="Helical" evidence="1">
    <location>
        <begin position="46"/>
        <end position="66"/>
    </location>
</feature>
<accession>A0ABU4UBG9</accession>
<sequence length="131" mass="13785">MTVLSLVIAGMAYFALGGIWFSPLFGKQWDKAVGFARPEKWRPAAVYYLGPLTGCVKTSFATAFLFDLIQPASLIQALKLGFLVGAGYGASITGINAISPNMPKPALYAAVVGGYHLTGLLLSAAILYGLP</sequence>